<feature type="region of interest" description="Disordered" evidence="1">
    <location>
        <begin position="70"/>
        <end position="104"/>
    </location>
</feature>
<proteinExistence type="predicted"/>
<comment type="caution">
    <text evidence="2">The sequence shown here is derived from an EMBL/GenBank/DDBJ whole genome shotgun (WGS) entry which is preliminary data.</text>
</comment>
<feature type="non-terminal residue" evidence="2">
    <location>
        <position position="1"/>
    </location>
</feature>
<organism evidence="2">
    <name type="scientific">Ooceraea biroi</name>
    <name type="common">Clonal raider ant</name>
    <name type="synonym">Cerapachys biroi</name>
    <dbReference type="NCBI Taxonomy" id="2015173"/>
    <lineage>
        <taxon>Eukaryota</taxon>
        <taxon>Metazoa</taxon>
        <taxon>Ecdysozoa</taxon>
        <taxon>Arthropoda</taxon>
        <taxon>Hexapoda</taxon>
        <taxon>Insecta</taxon>
        <taxon>Pterygota</taxon>
        <taxon>Neoptera</taxon>
        <taxon>Endopterygota</taxon>
        <taxon>Hymenoptera</taxon>
        <taxon>Apocrita</taxon>
        <taxon>Aculeata</taxon>
        <taxon>Formicoidea</taxon>
        <taxon>Formicidae</taxon>
        <taxon>Dorylinae</taxon>
        <taxon>Ooceraea</taxon>
    </lineage>
</organism>
<accession>A0A3L8D2X6</accession>
<gene>
    <name evidence="2" type="ORF">DMN91_012627</name>
</gene>
<dbReference type="Proteomes" id="UP000279307">
    <property type="component" value="Chromosome 14"/>
</dbReference>
<reference evidence="2" key="1">
    <citation type="journal article" date="2018" name="Genome Res.">
        <title>The genomic architecture and molecular evolution of ant odorant receptors.</title>
        <authorList>
            <person name="McKenzie S.K."/>
            <person name="Kronauer D.J.C."/>
        </authorList>
    </citation>
    <scope>NUCLEOTIDE SEQUENCE [LARGE SCALE GENOMIC DNA]</scope>
    <source>
        <strain evidence="2">Clonal line C1</strain>
    </source>
</reference>
<feature type="compositionally biased region" description="Basic and acidic residues" evidence="1">
    <location>
        <begin position="79"/>
        <end position="91"/>
    </location>
</feature>
<protein>
    <submittedName>
        <fullName evidence="2">Uncharacterized protein</fullName>
    </submittedName>
</protein>
<evidence type="ECO:0000313" key="2">
    <source>
        <dbReference type="EMBL" id="RLU14740.1"/>
    </source>
</evidence>
<reference evidence="2" key="2">
    <citation type="submission" date="2018-07" db="EMBL/GenBank/DDBJ databases">
        <authorList>
            <person name="Mckenzie S.K."/>
            <person name="Kronauer D.J.C."/>
        </authorList>
    </citation>
    <scope>NUCLEOTIDE SEQUENCE</scope>
    <source>
        <strain evidence="2">Clonal line C1</strain>
    </source>
</reference>
<sequence>PRSWRAYAYLVRTVYIPCARACKRIRTVFALRSSRERTHVIERASGSRAFSPLTELRNPRARHRYFWIQSGPETARTSRSKDLQGEKERGSGRTSPITTVCGRQ</sequence>
<evidence type="ECO:0000256" key="1">
    <source>
        <dbReference type="SAM" id="MobiDB-lite"/>
    </source>
</evidence>
<dbReference type="AlphaFoldDB" id="A0A3L8D2X6"/>
<name>A0A3L8D2X6_OOCBI</name>
<dbReference type="EMBL" id="QOIP01000014">
    <property type="protein sequence ID" value="RLU14740.1"/>
    <property type="molecule type" value="Genomic_DNA"/>
</dbReference>